<feature type="transmembrane region" description="Helical" evidence="1">
    <location>
        <begin position="44"/>
        <end position="64"/>
    </location>
</feature>
<name>A0A7C3QQT0_9BACT</name>
<dbReference type="AlphaFoldDB" id="A0A7C3QQT0"/>
<organism evidence="2">
    <name type="scientific">Leptospirillum ferriphilum</name>
    <dbReference type="NCBI Taxonomy" id="178606"/>
    <lineage>
        <taxon>Bacteria</taxon>
        <taxon>Pseudomonadati</taxon>
        <taxon>Nitrospirota</taxon>
        <taxon>Nitrospiria</taxon>
        <taxon>Nitrospirales</taxon>
        <taxon>Nitrospiraceae</taxon>
        <taxon>Leptospirillum</taxon>
    </lineage>
</organism>
<feature type="transmembrane region" description="Helical" evidence="1">
    <location>
        <begin position="76"/>
        <end position="92"/>
    </location>
</feature>
<keyword evidence="1" id="KW-0472">Membrane</keyword>
<dbReference type="EMBL" id="DTMM01000011">
    <property type="protein sequence ID" value="HFT92470.1"/>
    <property type="molecule type" value="Genomic_DNA"/>
</dbReference>
<keyword evidence="1" id="KW-1133">Transmembrane helix</keyword>
<evidence type="ECO:0000313" key="2">
    <source>
        <dbReference type="EMBL" id="HFT92470.1"/>
    </source>
</evidence>
<proteinExistence type="predicted"/>
<comment type="caution">
    <text evidence="2">The sequence shown here is derived from an EMBL/GenBank/DDBJ whole genome shotgun (WGS) entry which is preliminary data.</text>
</comment>
<reference evidence="2" key="1">
    <citation type="journal article" date="2020" name="mSystems">
        <title>Genome- and Community-Level Interaction Insights into Carbon Utilization and Element Cycling Functions of Hydrothermarchaeota in Hydrothermal Sediment.</title>
        <authorList>
            <person name="Zhou Z."/>
            <person name="Liu Y."/>
            <person name="Xu W."/>
            <person name="Pan J."/>
            <person name="Luo Z.H."/>
            <person name="Li M."/>
        </authorList>
    </citation>
    <scope>NUCLEOTIDE SEQUENCE [LARGE SCALE GENOMIC DNA]</scope>
    <source>
        <strain evidence="2">SpSt-902</strain>
    </source>
</reference>
<protein>
    <submittedName>
        <fullName evidence="2">Uncharacterized protein</fullName>
    </submittedName>
</protein>
<sequence length="144" mass="16148">MILVALHPFLVHLLIAGAFVYLMGHWPGFPEQALSPFMRPLAKLLLVLLPSVFLAGLLSRHLILEQLPEFADRIRLHLWTGILVILVWWPFVWRTAKEDPSVEKFVSGKRRLVLLILGGLTLALAATEGGWLVYGHGAIAFPVR</sequence>
<accession>A0A7C3QQT0</accession>
<keyword evidence="1" id="KW-0812">Transmembrane</keyword>
<gene>
    <name evidence="2" type="ORF">ENX03_00740</name>
</gene>
<evidence type="ECO:0000256" key="1">
    <source>
        <dbReference type="SAM" id="Phobius"/>
    </source>
</evidence>
<feature type="transmembrane region" description="Helical" evidence="1">
    <location>
        <begin position="112"/>
        <end position="134"/>
    </location>
</feature>
<feature type="transmembrane region" description="Helical" evidence="1">
    <location>
        <begin position="6"/>
        <end position="24"/>
    </location>
</feature>